<reference evidence="1" key="1">
    <citation type="submission" date="2014-09" db="EMBL/GenBank/DDBJ databases">
        <authorList>
            <person name="Magalhaes I.L.F."/>
            <person name="Oliveira U."/>
            <person name="Santos F.R."/>
            <person name="Vidigal T.H.D.A."/>
            <person name="Brescovit A.D."/>
            <person name="Santos A.J."/>
        </authorList>
    </citation>
    <scope>NUCLEOTIDE SEQUENCE</scope>
    <source>
        <tissue evidence="1">Shoot tissue taken approximately 20 cm above the soil surface</tissue>
    </source>
</reference>
<dbReference type="AlphaFoldDB" id="A0A0A9AX90"/>
<proteinExistence type="predicted"/>
<sequence length="36" mass="4193">MVTTSAKCRIPPQPHSCPWRRYHCAAALEQKRKRGK</sequence>
<organism evidence="1">
    <name type="scientific">Arundo donax</name>
    <name type="common">Giant reed</name>
    <name type="synonym">Donax arundinaceus</name>
    <dbReference type="NCBI Taxonomy" id="35708"/>
    <lineage>
        <taxon>Eukaryota</taxon>
        <taxon>Viridiplantae</taxon>
        <taxon>Streptophyta</taxon>
        <taxon>Embryophyta</taxon>
        <taxon>Tracheophyta</taxon>
        <taxon>Spermatophyta</taxon>
        <taxon>Magnoliopsida</taxon>
        <taxon>Liliopsida</taxon>
        <taxon>Poales</taxon>
        <taxon>Poaceae</taxon>
        <taxon>PACMAD clade</taxon>
        <taxon>Arundinoideae</taxon>
        <taxon>Arundineae</taxon>
        <taxon>Arundo</taxon>
    </lineage>
</organism>
<evidence type="ECO:0000313" key="1">
    <source>
        <dbReference type="EMBL" id="JAD53530.1"/>
    </source>
</evidence>
<protein>
    <submittedName>
        <fullName evidence="1">Uncharacterized protein</fullName>
    </submittedName>
</protein>
<accession>A0A0A9AX90</accession>
<dbReference type="EMBL" id="GBRH01244365">
    <property type="protein sequence ID" value="JAD53530.1"/>
    <property type="molecule type" value="Transcribed_RNA"/>
</dbReference>
<name>A0A0A9AX90_ARUDO</name>
<reference evidence="1" key="2">
    <citation type="journal article" date="2015" name="Data Brief">
        <title>Shoot transcriptome of the giant reed, Arundo donax.</title>
        <authorList>
            <person name="Barrero R.A."/>
            <person name="Guerrero F.D."/>
            <person name="Moolhuijzen P."/>
            <person name="Goolsby J.A."/>
            <person name="Tidwell J."/>
            <person name="Bellgard S.E."/>
            <person name="Bellgard M.I."/>
        </authorList>
    </citation>
    <scope>NUCLEOTIDE SEQUENCE</scope>
    <source>
        <tissue evidence="1">Shoot tissue taken approximately 20 cm above the soil surface</tissue>
    </source>
</reference>